<reference evidence="1" key="1">
    <citation type="journal article" date="2023" name="G3 (Bethesda)">
        <title>Whole genome assembly and annotation of the endangered Caribbean coral Acropora cervicornis.</title>
        <authorList>
            <person name="Selwyn J.D."/>
            <person name="Vollmer S.V."/>
        </authorList>
    </citation>
    <scope>NUCLEOTIDE SEQUENCE</scope>
    <source>
        <strain evidence="1">K2</strain>
    </source>
</reference>
<dbReference type="EMBL" id="JARQWQ010000020">
    <property type="protein sequence ID" value="KAK2565365.1"/>
    <property type="molecule type" value="Genomic_DNA"/>
</dbReference>
<dbReference type="AlphaFoldDB" id="A0AAD9QQA4"/>
<organism evidence="1 2">
    <name type="scientific">Acropora cervicornis</name>
    <name type="common">Staghorn coral</name>
    <dbReference type="NCBI Taxonomy" id="6130"/>
    <lineage>
        <taxon>Eukaryota</taxon>
        <taxon>Metazoa</taxon>
        <taxon>Cnidaria</taxon>
        <taxon>Anthozoa</taxon>
        <taxon>Hexacorallia</taxon>
        <taxon>Scleractinia</taxon>
        <taxon>Astrocoeniina</taxon>
        <taxon>Acroporidae</taxon>
        <taxon>Acropora</taxon>
    </lineage>
</organism>
<protein>
    <submittedName>
        <fullName evidence="1">Uncharacterized protein</fullName>
    </submittedName>
</protein>
<dbReference type="Proteomes" id="UP001249851">
    <property type="component" value="Unassembled WGS sequence"/>
</dbReference>
<evidence type="ECO:0000313" key="1">
    <source>
        <dbReference type="EMBL" id="KAK2565365.1"/>
    </source>
</evidence>
<gene>
    <name evidence="1" type="ORF">P5673_011337</name>
</gene>
<accession>A0AAD9QQA4</accession>
<reference evidence="1" key="2">
    <citation type="journal article" date="2023" name="Science">
        <title>Genomic signatures of disease resistance in endangered staghorn corals.</title>
        <authorList>
            <person name="Vollmer S.V."/>
            <person name="Selwyn J.D."/>
            <person name="Despard B.A."/>
            <person name="Roesel C.L."/>
        </authorList>
    </citation>
    <scope>NUCLEOTIDE SEQUENCE</scope>
    <source>
        <strain evidence="1">K2</strain>
    </source>
</reference>
<name>A0AAD9QQA4_ACRCE</name>
<evidence type="ECO:0000313" key="2">
    <source>
        <dbReference type="Proteomes" id="UP001249851"/>
    </source>
</evidence>
<comment type="caution">
    <text evidence="1">The sequence shown here is derived from an EMBL/GenBank/DDBJ whole genome shotgun (WGS) entry which is preliminary data.</text>
</comment>
<keyword evidence="2" id="KW-1185">Reference proteome</keyword>
<sequence length="67" mass="7561">MTASHACKKLESDTVFPSRIAVLFNSIKSVRNLPGTKSVTRTDANNTRFIFLKFKLFDQRAGLNSRN</sequence>
<proteinExistence type="predicted"/>